<proteinExistence type="inferred from homology"/>
<organism evidence="10 11">
    <name type="scientific">Zalerion maritima</name>
    <dbReference type="NCBI Taxonomy" id="339359"/>
    <lineage>
        <taxon>Eukaryota</taxon>
        <taxon>Fungi</taxon>
        <taxon>Dikarya</taxon>
        <taxon>Ascomycota</taxon>
        <taxon>Pezizomycotina</taxon>
        <taxon>Sordariomycetes</taxon>
        <taxon>Lulworthiomycetidae</taxon>
        <taxon>Lulworthiales</taxon>
        <taxon>Lulworthiaceae</taxon>
        <taxon>Zalerion</taxon>
    </lineage>
</organism>
<dbReference type="GO" id="GO:0005737">
    <property type="term" value="C:cytoplasm"/>
    <property type="evidence" value="ECO:0007669"/>
    <property type="project" value="UniProtKB-SubCell"/>
</dbReference>
<evidence type="ECO:0000256" key="6">
    <source>
        <dbReference type="ARBA" id="ARBA00023015"/>
    </source>
</evidence>
<sequence length="261" mass="28229">MDAPSPVRRRVLETLDGNASPRRRDTISKRQQSTDTSAALNSGSPNKSRGLPSPLRTRNGTTKTPTPASEWLGPRRKRLRSKQEGASEKRVFVDAPLSTCSCRSASPAASEVFDESHRASMGPDATQDTVVSLEDDHAAPAPAPRRGVLVGREETRRRVEKLRLRLGLASYKVRTGQTDLPLDRLAVVKQPARSLSRPRKRAHTTGTLVPPKLPPANNAHAKAETAVPPRRASFDEGCVMKGMDSPTRAGAVNGLLSLARS</sequence>
<evidence type="ECO:0000256" key="1">
    <source>
        <dbReference type="ARBA" id="ARBA00004123"/>
    </source>
</evidence>
<evidence type="ECO:0000313" key="11">
    <source>
        <dbReference type="Proteomes" id="UP001201980"/>
    </source>
</evidence>
<comment type="subcellular location">
    <subcellularLocation>
        <location evidence="2">Cytoplasm</location>
    </subcellularLocation>
    <subcellularLocation>
        <location evidence="1">Nucleus</location>
    </subcellularLocation>
</comment>
<gene>
    <name evidence="10" type="ORF">MKZ38_010776</name>
</gene>
<keyword evidence="6" id="KW-0805">Transcription regulation</keyword>
<comment type="caution">
    <text evidence="10">The sequence shown here is derived from an EMBL/GenBank/DDBJ whole genome shotgun (WGS) entry which is preliminary data.</text>
</comment>
<evidence type="ECO:0000256" key="4">
    <source>
        <dbReference type="ARBA" id="ARBA00022490"/>
    </source>
</evidence>
<feature type="compositionally biased region" description="Polar residues" evidence="9">
    <location>
        <begin position="56"/>
        <end position="67"/>
    </location>
</feature>
<protein>
    <recommendedName>
        <fullName evidence="12">Cyclin-dependent kinase</fullName>
    </recommendedName>
</protein>
<accession>A0AAD5RZL2</accession>
<keyword evidence="11" id="KW-1185">Reference proteome</keyword>
<evidence type="ECO:0000256" key="2">
    <source>
        <dbReference type="ARBA" id="ARBA00004496"/>
    </source>
</evidence>
<reference evidence="10" key="1">
    <citation type="submission" date="2022-07" db="EMBL/GenBank/DDBJ databases">
        <title>Draft genome sequence of Zalerion maritima ATCC 34329, a (micro)plastics degrading marine fungus.</title>
        <authorList>
            <person name="Paco A."/>
            <person name="Goncalves M.F.M."/>
            <person name="Rocha-Santos T.A.P."/>
            <person name="Alves A."/>
        </authorList>
    </citation>
    <scope>NUCLEOTIDE SEQUENCE</scope>
    <source>
        <strain evidence="10">ATCC 34329</strain>
    </source>
</reference>
<keyword evidence="5" id="KW-0678">Repressor</keyword>
<name>A0AAD5RZL2_9PEZI</name>
<evidence type="ECO:0000256" key="7">
    <source>
        <dbReference type="ARBA" id="ARBA00023163"/>
    </source>
</evidence>
<feature type="compositionally biased region" description="Polar residues" evidence="9">
    <location>
        <begin position="29"/>
        <end position="47"/>
    </location>
</feature>
<dbReference type="Proteomes" id="UP001201980">
    <property type="component" value="Unassembled WGS sequence"/>
</dbReference>
<evidence type="ECO:0000256" key="3">
    <source>
        <dbReference type="ARBA" id="ARBA00006922"/>
    </source>
</evidence>
<dbReference type="EMBL" id="JAKWBI020000009">
    <property type="protein sequence ID" value="KAJ2906785.1"/>
    <property type="molecule type" value="Genomic_DNA"/>
</dbReference>
<dbReference type="AlphaFoldDB" id="A0AAD5RZL2"/>
<comment type="similarity">
    <text evidence="3">Belongs to the WHI5/NRM1 family.</text>
</comment>
<evidence type="ECO:0000256" key="9">
    <source>
        <dbReference type="SAM" id="MobiDB-lite"/>
    </source>
</evidence>
<feature type="region of interest" description="Disordered" evidence="9">
    <location>
        <begin position="1"/>
        <end position="92"/>
    </location>
</feature>
<dbReference type="InterPro" id="IPR013734">
    <property type="entry name" value="TF_Nrm1/Whi5"/>
</dbReference>
<keyword evidence="4" id="KW-0963">Cytoplasm</keyword>
<evidence type="ECO:0000256" key="5">
    <source>
        <dbReference type="ARBA" id="ARBA00022491"/>
    </source>
</evidence>
<evidence type="ECO:0008006" key="12">
    <source>
        <dbReference type="Google" id="ProtNLM"/>
    </source>
</evidence>
<feature type="region of interest" description="Disordered" evidence="9">
    <location>
        <begin position="191"/>
        <end position="230"/>
    </location>
</feature>
<dbReference type="GO" id="GO:0005634">
    <property type="term" value="C:nucleus"/>
    <property type="evidence" value="ECO:0007669"/>
    <property type="project" value="UniProtKB-SubCell"/>
</dbReference>
<evidence type="ECO:0000256" key="8">
    <source>
        <dbReference type="ARBA" id="ARBA00023242"/>
    </source>
</evidence>
<keyword evidence="7" id="KW-0804">Transcription</keyword>
<feature type="compositionally biased region" description="Basic and acidic residues" evidence="9">
    <location>
        <begin position="81"/>
        <end position="92"/>
    </location>
</feature>
<keyword evidence="8" id="KW-0539">Nucleus</keyword>
<evidence type="ECO:0000313" key="10">
    <source>
        <dbReference type="EMBL" id="KAJ2906785.1"/>
    </source>
</evidence>
<dbReference type="Pfam" id="PF08528">
    <property type="entry name" value="Whi5"/>
    <property type="match status" value="1"/>
</dbReference>